<name>A8P9H9_COPC7</name>
<organism evidence="1 2">
    <name type="scientific">Coprinopsis cinerea (strain Okayama-7 / 130 / ATCC MYA-4618 / FGSC 9003)</name>
    <name type="common">Inky cap fungus</name>
    <name type="synonym">Hormographiella aspergillata</name>
    <dbReference type="NCBI Taxonomy" id="240176"/>
    <lineage>
        <taxon>Eukaryota</taxon>
        <taxon>Fungi</taxon>
        <taxon>Dikarya</taxon>
        <taxon>Basidiomycota</taxon>
        <taxon>Agaricomycotina</taxon>
        <taxon>Agaricomycetes</taxon>
        <taxon>Agaricomycetidae</taxon>
        <taxon>Agaricales</taxon>
        <taxon>Agaricineae</taxon>
        <taxon>Psathyrellaceae</taxon>
        <taxon>Coprinopsis</taxon>
    </lineage>
</organism>
<reference evidence="1 2" key="1">
    <citation type="journal article" date="2010" name="Proc. Natl. Acad. Sci. U.S.A.">
        <title>Insights into evolution of multicellular fungi from the assembled chromosomes of the mushroom Coprinopsis cinerea (Coprinus cinereus).</title>
        <authorList>
            <person name="Stajich J.E."/>
            <person name="Wilke S.K."/>
            <person name="Ahren D."/>
            <person name="Au C.H."/>
            <person name="Birren B.W."/>
            <person name="Borodovsky M."/>
            <person name="Burns C."/>
            <person name="Canback B."/>
            <person name="Casselton L.A."/>
            <person name="Cheng C.K."/>
            <person name="Deng J."/>
            <person name="Dietrich F.S."/>
            <person name="Fargo D.C."/>
            <person name="Farman M.L."/>
            <person name="Gathman A.C."/>
            <person name="Goldberg J."/>
            <person name="Guigo R."/>
            <person name="Hoegger P.J."/>
            <person name="Hooker J.B."/>
            <person name="Huggins A."/>
            <person name="James T.Y."/>
            <person name="Kamada T."/>
            <person name="Kilaru S."/>
            <person name="Kodira C."/>
            <person name="Kues U."/>
            <person name="Kupfer D."/>
            <person name="Kwan H.S."/>
            <person name="Lomsadze A."/>
            <person name="Li W."/>
            <person name="Lilly W.W."/>
            <person name="Ma L.J."/>
            <person name="Mackey A.J."/>
            <person name="Manning G."/>
            <person name="Martin F."/>
            <person name="Muraguchi H."/>
            <person name="Natvig D.O."/>
            <person name="Palmerini H."/>
            <person name="Ramesh M.A."/>
            <person name="Rehmeyer C.J."/>
            <person name="Roe B.A."/>
            <person name="Shenoy N."/>
            <person name="Stanke M."/>
            <person name="Ter-Hovhannisyan V."/>
            <person name="Tunlid A."/>
            <person name="Velagapudi R."/>
            <person name="Vision T.J."/>
            <person name="Zeng Q."/>
            <person name="Zolan M.E."/>
            <person name="Pukkila P.J."/>
        </authorList>
    </citation>
    <scope>NUCLEOTIDE SEQUENCE [LARGE SCALE GENOMIC DNA]</scope>
    <source>
        <strain evidence="2">Okayama-7 / 130 / ATCC MYA-4618 / FGSC 9003</strain>
    </source>
</reference>
<dbReference type="STRING" id="240176.A8P9H9"/>
<dbReference type="VEuPathDB" id="FungiDB:CC1G_09679"/>
<evidence type="ECO:0000313" key="2">
    <source>
        <dbReference type="Proteomes" id="UP000001861"/>
    </source>
</evidence>
<dbReference type="EMBL" id="AACS02000011">
    <property type="protein sequence ID" value="EAU82077.1"/>
    <property type="molecule type" value="Genomic_DNA"/>
</dbReference>
<dbReference type="InParanoid" id="A8P9H9"/>
<dbReference type="AlphaFoldDB" id="A8P9H9"/>
<keyword evidence="2" id="KW-1185">Reference proteome</keyword>
<dbReference type="eggNOG" id="ENOG502SVAK">
    <property type="taxonomic scope" value="Eukaryota"/>
</dbReference>
<gene>
    <name evidence="1" type="ORF">CC1G_09679</name>
</gene>
<dbReference type="OrthoDB" id="3269456at2759"/>
<evidence type="ECO:0000313" key="1">
    <source>
        <dbReference type="EMBL" id="EAU82077.1"/>
    </source>
</evidence>
<dbReference type="RefSeq" id="XP_001839776.1">
    <property type="nucleotide sequence ID" value="XM_001839724.1"/>
</dbReference>
<accession>A8P9H9</accession>
<dbReference type="GeneID" id="6016395"/>
<proteinExistence type="predicted"/>
<dbReference type="Proteomes" id="UP000001861">
    <property type="component" value="Unassembled WGS sequence"/>
</dbReference>
<dbReference type="KEGG" id="cci:CC1G_09679"/>
<protein>
    <submittedName>
        <fullName evidence="1">Uncharacterized protein</fullName>
    </submittedName>
</protein>
<dbReference type="OMA" id="ENTFMMA"/>
<comment type="caution">
    <text evidence="1">The sequence shown here is derived from an EMBL/GenBank/DDBJ whole genome shotgun (WGS) entry which is preliminary data.</text>
</comment>
<sequence>MNNHYCSETARGVIEACFARASQDDDNIPPLLGNVQTDGYCVTEFDNPKSFRITKVEDQEQEAYFRVVGVICSKVLPPVLHKPRLLSPAHLRNLRQFVKLTGFGSDSFAMGCHAVKQMVDKLRQHLKVASDCITGAEEKMYEGDAALDFHARYFTDRELIPHEKHIPFNDFVDPNHILEDLRGAAFIQGPDNHVEYCMRTVDKNGIVEYSVFNPGQFKEGDIVEVTLSLVCVPIKNQQYRLLLVMRALTLLSSENREESERLRALDVPSSDAAANRGRNVKRRSLFLDCGRSDVKVRKTMGDMEAMDT</sequence>